<dbReference type="Proteomes" id="UP000004105">
    <property type="component" value="Unassembled WGS sequence"/>
</dbReference>
<accession>F2BGA6</accession>
<proteinExistence type="predicted"/>
<evidence type="ECO:0000313" key="2">
    <source>
        <dbReference type="EMBL" id="EGF06803.1"/>
    </source>
</evidence>
<sequence length="44" mass="4960">MFPAARQIRAFSQNPNRVRGRATHSAQTTRGRLKTRKTGFQTAS</sequence>
<dbReference type="HOGENOM" id="CLU_3219026_0_0_4"/>
<name>F2BGA6_9NEIS</name>
<evidence type="ECO:0000256" key="1">
    <source>
        <dbReference type="SAM" id="MobiDB-lite"/>
    </source>
</evidence>
<gene>
    <name evidence="2" type="ORF">HMPREF9123_2763</name>
</gene>
<keyword evidence="3" id="KW-1185">Reference proteome</keyword>
<evidence type="ECO:0000313" key="3">
    <source>
        <dbReference type="Proteomes" id="UP000004105"/>
    </source>
</evidence>
<feature type="region of interest" description="Disordered" evidence="1">
    <location>
        <begin position="1"/>
        <end position="44"/>
    </location>
</feature>
<organism evidence="2 3">
    <name type="scientific">Neisseria bacilliformis ATCC BAA-1200</name>
    <dbReference type="NCBI Taxonomy" id="888742"/>
    <lineage>
        <taxon>Bacteria</taxon>
        <taxon>Pseudomonadati</taxon>
        <taxon>Pseudomonadota</taxon>
        <taxon>Betaproteobacteria</taxon>
        <taxon>Neisseriales</taxon>
        <taxon>Neisseriaceae</taxon>
        <taxon>Neisseria</taxon>
    </lineage>
</organism>
<protein>
    <submittedName>
        <fullName evidence="2">Uncharacterized protein</fullName>
    </submittedName>
</protein>
<dbReference type="AlphaFoldDB" id="F2BGA6"/>
<dbReference type="EMBL" id="AFAY01000054">
    <property type="protein sequence ID" value="EGF06803.1"/>
    <property type="molecule type" value="Genomic_DNA"/>
</dbReference>
<reference evidence="2 3" key="1">
    <citation type="submission" date="2011-02" db="EMBL/GenBank/DDBJ databases">
        <authorList>
            <person name="Muzny D."/>
            <person name="Qin X."/>
            <person name="Deng J."/>
            <person name="Jiang H."/>
            <person name="Liu Y."/>
            <person name="Qu J."/>
            <person name="Song X.-Z."/>
            <person name="Zhang L."/>
            <person name="Thornton R."/>
            <person name="Coyle M."/>
            <person name="Francisco L."/>
            <person name="Jackson L."/>
            <person name="Javaid M."/>
            <person name="Korchina V."/>
            <person name="Kovar C."/>
            <person name="Mata R."/>
            <person name="Mathew T."/>
            <person name="Ngo R."/>
            <person name="Nguyen L."/>
            <person name="Nguyen N."/>
            <person name="Okwuonu G."/>
            <person name="Ongeri F."/>
            <person name="Pham C."/>
            <person name="Simmons D."/>
            <person name="Wilczek-Boney K."/>
            <person name="Hale W."/>
            <person name="Jakkamsetti A."/>
            <person name="Pham P."/>
            <person name="Ruth R."/>
            <person name="San Lucas F."/>
            <person name="Warren J."/>
            <person name="Zhang J."/>
            <person name="Zhao Z."/>
            <person name="Zhou C."/>
            <person name="Zhu D."/>
            <person name="Lee S."/>
            <person name="Bess C."/>
            <person name="Blankenburg K."/>
            <person name="Forbes L."/>
            <person name="Fu Q."/>
            <person name="Gubbala S."/>
            <person name="Hirani K."/>
            <person name="Jayaseelan J.C."/>
            <person name="Lara F."/>
            <person name="Munidasa M."/>
            <person name="Palculict T."/>
            <person name="Patil S."/>
            <person name="Pu L.-L."/>
            <person name="Saada N."/>
            <person name="Tang L."/>
            <person name="Weissenberger G."/>
            <person name="Zhu Y."/>
            <person name="Hemphill L."/>
            <person name="Shang Y."/>
            <person name="Youmans B."/>
            <person name="Ayvaz T."/>
            <person name="Ross M."/>
            <person name="Santibanez J."/>
            <person name="Aqrawi P."/>
            <person name="Gross S."/>
            <person name="Joshi V."/>
            <person name="Fowler G."/>
            <person name="Nazareth L."/>
            <person name="Reid J."/>
            <person name="Worley K."/>
            <person name="Petrosino J."/>
            <person name="Highlander S."/>
            <person name="Gibbs R."/>
        </authorList>
    </citation>
    <scope>NUCLEOTIDE SEQUENCE [LARGE SCALE GENOMIC DNA]</scope>
    <source>
        <strain evidence="2 3">ATCC BAA-1200</strain>
    </source>
</reference>
<comment type="caution">
    <text evidence="2">The sequence shown here is derived from an EMBL/GenBank/DDBJ whole genome shotgun (WGS) entry which is preliminary data.</text>
</comment>